<gene>
    <name evidence="2" type="ORF">AB0A76_13725</name>
</gene>
<reference evidence="2 3" key="1">
    <citation type="submission" date="2024-06" db="EMBL/GenBank/DDBJ databases">
        <title>The Natural Products Discovery Center: Release of the First 8490 Sequenced Strains for Exploring Actinobacteria Biosynthetic Diversity.</title>
        <authorList>
            <person name="Kalkreuter E."/>
            <person name="Kautsar S.A."/>
            <person name="Yang D."/>
            <person name="Bader C.D."/>
            <person name="Teijaro C.N."/>
            <person name="Fluegel L."/>
            <person name="Davis C.M."/>
            <person name="Simpson J.R."/>
            <person name="Lauterbach L."/>
            <person name="Steele A.D."/>
            <person name="Gui C."/>
            <person name="Meng S."/>
            <person name="Li G."/>
            <person name="Viehrig K."/>
            <person name="Ye F."/>
            <person name="Su P."/>
            <person name="Kiefer A.F."/>
            <person name="Nichols A."/>
            <person name="Cepeda A.J."/>
            <person name="Yan W."/>
            <person name="Fan B."/>
            <person name="Jiang Y."/>
            <person name="Adhikari A."/>
            <person name="Zheng C.-J."/>
            <person name="Schuster L."/>
            <person name="Cowan T.M."/>
            <person name="Smanski M.J."/>
            <person name="Chevrette M.G."/>
            <person name="De Carvalho L.P.S."/>
            <person name="Shen B."/>
        </authorList>
    </citation>
    <scope>NUCLEOTIDE SEQUENCE [LARGE SCALE GENOMIC DNA]</scope>
    <source>
        <strain evidence="2 3">NPDC045705</strain>
    </source>
</reference>
<feature type="region of interest" description="Disordered" evidence="1">
    <location>
        <begin position="191"/>
        <end position="494"/>
    </location>
</feature>
<evidence type="ECO:0000313" key="3">
    <source>
        <dbReference type="Proteomes" id="UP001551210"/>
    </source>
</evidence>
<feature type="compositionally biased region" description="Low complexity" evidence="1">
    <location>
        <begin position="317"/>
        <end position="341"/>
    </location>
</feature>
<proteinExistence type="predicted"/>
<feature type="compositionally biased region" description="Basic and acidic residues" evidence="1">
    <location>
        <begin position="460"/>
        <end position="473"/>
    </location>
</feature>
<evidence type="ECO:0000256" key="1">
    <source>
        <dbReference type="SAM" id="MobiDB-lite"/>
    </source>
</evidence>
<dbReference type="Proteomes" id="UP001551210">
    <property type="component" value="Unassembled WGS sequence"/>
</dbReference>
<protein>
    <submittedName>
        <fullName evidence="2">Uncharacterized protein</fullName>
    </submittedName>
</protein>
<feature type="compositionally biased region" description="Low complexity" evidence="1">
    <location>
        <begin position="290"/>
        <end position="308"/>
    </location>
</feature>
<accession>A0ABV3CVL9</accession>
<feature type="compositionally biased region" description="Gly residues" evidence="1">
    <location>
        <begin position="345"/>
        <end position="356"/>
    </location>
</feature>
<organism evidence="2 3">
    <name type="scientific">Streptomyces exfoliatus</name>
    <name type="common">Streptomyces hydrogenans</name>
    <dbReference type="NCBI Taxonomy" id="1905"/>
    <lineage>
        <taxon>Bacteria</taxon>
        <taxon>Bacillati</taxon>
        <taxon>Actinomycetota</taxon>
        <taxon>Actinomycetes</taxon>
        <taxon>Kitasatosporales</taxon>
        <taxon>Streptomycetaceae</taxon>
        <taxon>Streptomyces</taxon>
    </lineage>
</organism>
<evidence type="ECO:0000313" key="2">
    <source>
        <dbReference type="EMBL" id="MEU7294247.1"/>
    </source>
</evidence>
<feature type="compositionally biased region" description="Polar residues" evidence="1">
    <location>
        <begin position="222"/>
        <end position="238"/>
    </location>
</feature>
<name>A0ABV3CVL9_STREX</name>
<sequence length="494" mass="50621">MTHQQMLDWLDQASEPGVRTAGDRLLAASTELNRIATQLKNRTGRVEWQGEAEKAFTEWAASVVSSTTALGDYSANAAEWMHRAAQAIASAKSATPRYTSHEAAKANLEAAQKYRNDPDSATVARNAQTAMAASEELSAIKAKEEANRQAAADEMVKLSSAYQWSSFQMTSVAPPTFPPPPGDFVPASGVGVGKEGTYVGSSPQSDRSTGTDTGTTTHITRPQQQDIRTTTPDTNIVQPTDDPRGPTHTVRPEVRPDAPVDLGIDSVDTLPPTTTGPTTQTPGGPPPITKPDGGTPPFVTTTGVPPFTGKGGPAPVRPIGPTGPVTGGTRNPMTTGPRGLPGMPGPLGGPREGISGGRQVPQTGRPTTGIPRSTVIGTEPGGRNGSGVGRAPMGGGMGGPMGGAMGAGQSGISGGRRLAGETGGVVGGKAQRAGSAGGAGGARPFTPGGSGLVRGGTPRSGDREEQNGERPDYLVEDEETWQQGNRRVAPPVID</sequence>
<dbReference type="RefSeq" id="WP_359206974.1">
    <property type="nucleotide sequence ID" value="NZ_JBEZAM010000014.1"/>
</dbReference>
<keyword evidence="3" id="KW-1185">Reference proteome</keyword>
<feature type="compositionally biased region" description="Gly residues" evidence="1">
    <location>
        <begin position="379"/>
        <end position="414"/>
    </location>
</feature>
<comment type="caution">
    <text evidence="2">The sequence shown here is derived from an EMBL/GenBank/DDBJ whole genome shotgun (WGS) entry which is preliminary data.</text>
</comment>
<feature type="compositionally biased region" description="Low complexity" evidence="1">
    <location>
        <begin position="269"/>
        <end position="282"/>
    </location>
</feature>
<dbReference type="EMBL" id="JBEZAM010000014">
    <property type="protein sequence ID" value="MEU7294247.1"/>
    <property type="molecule type" value="Genomic_DNA"/>
</dbReference>
<feature type="compositionally biased region" description="Basic and acidic residues" evidence="1">
    <location>
        <begin position="241"/>
        <end position="258"/>
    </location>
</feature>
<feature type="compositionally biased region" description="Low complexity" evidence="1">
    <location>
        <begin position="205"/>
        <end position="221"/>
    </location>
</feature>